<accession>A0A6N4QCP0</accession>
<feature type="transmembrane region" description="Helical" evidence="1">
    <location>
        <begin position="204"/>
        <end position="220"/>
    </location>
</feature>
<organism evidence="2 3">
    <name type="scientific">Leptospira yasudae</name>
    <dbReference type="NCBI Taxonomy" id="2202201"/>
    <lineage>
        <taxon>Bacteria</taxon>
        <taxon>Pseudomonadati</taxon>
        <taxon>Spirochaetota</taxon>
        <taxon>Spirochaetia</taxon>
        <taxon>Leptospirales</taxon>
        <taxon>Leptospiraceae</taxon>
        <taxon>Leptospira</taxon>
    </lineage>
</organism>
<evidence type="ECO:0000313" key="2">
    <source>
        <dbReference type="EMBL" id="TGL90054.1"/>
    </source>
</evidence>
<keyword evidence="1" id="KW-0812">Transmembrane</keyword>
<evidence type="ECO:0008006" key="4">
    <source>
        <dbReference type="Google" id="ProtNLM"/>
    </source>
</evidence>
<feature type="transmembrane region" description="Helical" evidence="1">
    <location>
        <begin position="342"/>
        <end position="364"/>
    </location>
</feature>
<feature type="transmembrane region" description="Helical" evidence="1">
    <location>
        <begin position="7"/>
        <end position="25"/>
    </location>
</feature>
<feature type="transmembrane region" description="Helical" evidence="1">
    <location>
        <begin position="376"/>
        <end position="395"/>
    </location>
</feature>
<feature type="transmembrane region" description="Helical" evidence="1">
    <location>
        <begin position="232"/>
        <end position="249"/>
    </location>
</feature>
<protein>
    <recommendedName>
        <fullName evidence="4">Dolichyl-phosphate-mannose--protein mannosyltransferase</fullName>
    </recommendedName>
</protein>
<keyword evidence="1" id="KW-0472">Membrane</keyword>
<dbReference type="RefSeq" id="WP_135572050.1">
    <property type="nucleotide sequence ID" value="NZ_RQGK01000072.1"/>
</dbReference>
<evidence type="ECO:0000313" key="3">
    <source>
        <dbReference type="Proteomes" id="UP000297613"/>
    </source>
</evidence>
<feature type="transmembrane region" description="Helical" evidence="1">
    <location>
        <begin position="124"/>
        <end position="146"/>
    </location>
</feature>
<comment type="caution">
    <text evidence="2">The sequence shown here is derived from an EMBL/GenBank/DDBJ whole genome shotgun (WGS) entry which is preliminary data.</text>
</comment>
<dbReference type="Proteomes" id="UP000297613">
    <property type="component" value="Unassembled WGS sequence"/>
</dbReference>
<dbReference type="AlphaFoldDB" id="A0A6N4QCP0"/>
<dbReference type="EMBL" id="RQGM01000003">
    <property type="protein sequence ID" value="TGL90054.1"/>
    <property type="molecule type" value="Genomic_DNA"/>
</dbReference>
<evidence type="ECO:0000256" key="1">
    <source>
        <dbReference type="SAM" id="Phobius"/>
    </source>
</evidence>
<proteinExistence type="predicted"/>
<gene>
    <name evidence="2" type="ORF">EHQ83_00410</name>
</gene>
<feature type="transmembrane region" description="Helical" evidence="1">
    <location>
        <begin position="402"/>
        <end position="420"/>
    </location>
</feature>
<keyword evidence="1" id="KW-1133">Transmembrane helix</keyword>
<name>A0A6N4QCP0_9LEPT</name>
<sequence length="566" mass="65634">MKTKLQILKEIIPLGIALFVFMVSLNENPEIRSLAFNADTLYPMVLQQDLMEDGNPLRGWSLTPSPYFFPDVAIAFLIRTFVRDGITSVYLAFLGQALFLLFALLFAFETENKSQTEQTKTRRIIILAYSSFLILFSVNAFFFPILGFASHGNALSFTFICFGFWRKNLRLTEIPFLREGWKLVLKWTFLGTLQILLIASDPLFVFYFSIPCILLAAWEWKTERNRETVARLLFLILSTGIGWFAYRALTKSDFVFIPTGYYTGTPSWNVWEPITTTISHQLKTNPISFYFWIGIIPSLFLWRMVQKRNAASPSPVDPTKNTGESQTNSSLNELRPLIANRILIFLILSAIVSTIGIFISGNLSGIFQKDGVPLRYFLPLLFVWFPILIVFLSELPLNYNKGIFVFLYTLFLGLVFFALVRTNSAPELYQDSLVDCLDTNQEQFFLKRGISDFWTSRRIRIFSKKEIRVDNYLGDLHPEYWQNSWSWFLSIPAQEYNFAVLPGLNAAILKKEFGEPQSVIACENHEILIWNKDSEERFVRFREKKREEIELWHKLTGRKLISPETR</sequence>
<feature type="transmembrane region" description="Helical" evidence="1">
    <location>
        <begin position="287"/>
        <end position="305"/>
    </location>
</feature>
<reference evidence="2 3" key="1">
    <citation type="journal article" date="2019" name="PLoS Negl. Trop. Dis.">
        <title>Revisiting the worldwide diversity of Leptospira species in the environment.</title>
        <authorList>
            <person name="Vincent A.T."/>
            <person name="Schiettekatte O."/>
            <person name="Bourhy P."/>
            <person name="Veyrier F.J."/>
            <person name="Picardeau M."/>
        </authorList>
    </citation>
    <scope>NUCLEOTIDE SEQUENCE [LARGE SCALE GENOMIC DNA]</scope>
    <source>
        <strain evidence="2 3">201702445</strain>
    </source>
</reference>
<feature type="transmembrane region" description="Helical" evidence="1">
    <location>
        <begin position="89"/>
        <end position="108"/>
    </location>
</feature>